<keyword evidence="3" id="KW-0804">Transcription</keyword>
<dbReference type="InterPro" id="IPR011711">
    <property type="entry name" value="GntR_C"/>
</dbReference>
<dbReference type="SMART" id="SM00345">
    <property type="entry name" value="HTH_GNTR"/>
    <property type="match status" value="1"/>
</dbReference>
<dbReference type="Pfam" id="PF00392">
    <property type="entry name" value="GntR"/>
    <property type="match status" value="1"/>
</dbReference>
<keyword evidence="2" id="KW-0238">DNA-binding</keyword>
<reference evidence="6 7" key="1">
    <citation type="submission" date="2020-06" db="EMBL/GenBank/DDBJ databases">
        <title>Genome sequence of 2 isolates from Red Sea Mangroves.</title>
        <authorList>
            <person name="Sefrji F."/>
            <person name="Michoud G."/>
            <person name="Merlino G."/>
            <person name="Daffonchio D."/>
        </authorList>
    </citation>
    <scope>NUCLEOTIDE SEQUENCE [LARGE SCALE GENOMIC DNA]</scope>
    <source>
        <strain evidence="6 7">R1DC25</strain>
    </source>
</reference>
<dbReference type="SUPFAM" id="SSF48008">
    <property type="entry name" value="GntR ligand-binding domain-like"/>
    <property type="match status" value="1"/>
</dbReference>
<dbReference type="PANTHER" id="PTHR43537">
    <property type="entry name" value="TRANSCRIPTIONAL REGULATOR, GNTR FAMILY"/>
    <property type="match status" value="1"/>
</dbReference>
<feature type="compositionally biased region" description="Polar residues" evidence="4">
    <location>
        <begin position="1"/>
        <end position="10"/>
    </location>
</feature>
<gene>
    <name evidence="6" type="ORF">HW532_21045</name>
</gene>
<evidence type="ECO:0000313" key="7">
    <source>
        <dbReference type="Proteomes" id="UP000593594"/>
    </source>
</evidence>
<accession>A0A7S8C7Z1</accession>
<dbReference type="GO" id="GO:0003677">
    <property type="term" value="F:DNA binding"/>
    <property type="evidence" value="ECO:0007669"/>
    <property type="project" value="UniProtKB-KW"/>
</dbReference>
<dbReference type="Proteomes" id="UP000593594">
    <property type="component" value="Chromosome"/>
</dbReference>
<dbReference type="EMBL" id="CP058214">
    <property type="protein sequence ID" value="QPC44966.1"/>
    <property type="molecule type" value="Genomic_DNA"/>
</dbReference>
<dbReference type="Pfam" id="PF07729">
    <property type="entry name" value="FCD"/>
    <property type="match status" value="1"/>
</dbReference>
<keyword evidence="7" id="KW-1185">Reference proteome</keyword>
<proteinExistence type="predicted"/>
<dbReference type="KEGG" id="kmn:HW532_21045"/>
<dbReference type="AlphaFoldDB" id="A0A7S8C7Z1"/>
<dbReference type="CDD" id="cd07377">
    <property type="entry name" value="WHTH_GntR"/>
    <property type="match status" value="1"/>
</dbReference>
<feature type="domain" description="HTH gntR-type" evidence="5">
    <location>
        <begin position="21"/>
        <end position="88"/>
    </location>
</feature>
<dbReference type="PROSITE" id="PS50949">
    <property type="entry name" value="HTH_GNTR"/>
    <property type="match status" value="1"/>
</dbReference>
<dbReference type="InterPro" id="IPR000524">
    <property type="entry name" value="Tscrpt_reg_HTH_GntR"/>
</dbReference>
<dbReference type="GO" id="GO:0003700">
    <property type="term" value="F:DNA-binding transcription factor activity"/>
    <property type="evidence" value="ECO:0007669"/>
    <property type="project" value="InterPro"/>
</dbReference>
<dbReference type="SUPFAM" id="SSF46785">
    <property type="entry name" value="Winged helix' DNA-binding domain"/>
    <property type="match status" value="1"/>
</dbReference>
<protein>
    <submittedName>
        <fullName evidence="6">GntR family transcriptional regulator</fullName>
    </submittedName>
</protein>
<evidence type="ECO:0000313" key="6">
    <source>
        <dbReference type="EMBL" id="QPC44966.1"/>
    </source>
</evidence>
<dbReference type="Gene3D" id="1.10.10.10">
    <property type="entry name" value="Winged helix-like DNA-binding domain superfamily/Winged helix DNA-binding domain"/>
    <property type="match status" value="1"/>
</dbReference>
<dbReference type="RefSeq" id="WP_213162339.1">
    <property type="nucleotide sequence ID" value="NZ_CP058214.1"/>
</dbReference>
<dbReference type="InterPro" id="IPR008920">
    <property type="entry name" value="TF_FadR/GntR_C"/>
</dbReference>
<evidence type="ECO:0000256" key="4">
    <source>
        <dbReference type="SAM" id="MobiDB-lite"/>
    </source>
</evidence>
<dbReference type="InterPro" id="IPR036388">
    <property type="entry name" value="WH-like_DNA-bd_sf"/>
</dbReference>
<dbReference type="Gene3D" id="1.20.120.530">
    <property type="entry name" value="GntR ligand-binding domain-like"/>
    <property type="match status" value="1"/>
</dbReference>
<organism evidence="6 7">
    <name type="scientific">Kaustia mangrovi</name>
    <dbReference type="NCBI Taxonomy" id="2593653"/>
    <lineage>
        <taxon>Bacteria</taxon>
        <taxon>Pseudomonadati</taxon>
        <taxon>Pseudomonadota</taxon>
        <taxon>Alphaproteobacteria</taxon>
        <taxon>Hyphomicrobiales</taxon>
        <taxon>Parvibaculaceae</taxon>
        <taxon>Kaustia</taxon>
    </lineage>
</organism>
<evidence type="ECO:0000259" key="5">
    <source>
        <dbReference type="PROSITE" id="PS50949"/>
    </source>
</evidence>
<feature type="region of interest" description="Disordered" evidence="4">
    <location>
        <begin position="1"/>
        <end position="24"/>
    </location>
</feature>
<name>A0A7S8C7Z1_9HYPH</name>
<evidence type="ECO:0000256" key="2">
    <source>
        <dbReference type="ARBA" id="ARBA00023125"/>
    </source>
</evidence>
<dbReference type="PANTHER" id="PTHR43537:SF45">
    <property type="entry name" value="GNTR FAMILY REGULATORY PROTEIN"/>
    <property type="match status" value="1"/>
</dbReference>
<evidence type="ECO:0000256" key="1">
    <source>
        <dbReference type="ARBA" id="ARBA00023015"/>
    </source>
</evidence>
<dbReference type="SMART" id="SM00895">
    <property type="entry name" value="FCD"/>
    <property type="match status" value="1"/>
</dbReference>
<evidence type="ECO:0000256" key="3">
    <source>
        <dbReference type="ARBA" id="ARBA00023163"/>
    </source>
</evidence>
<keyword evidence="1" id="KW-0805">Transcription regulation</keyword>
<dbReference type="InterPro" id="IPR036390">
    <property type="entry name" value="WH_DNA-bd_sf"/>
</dbReference>
<sequence>MTSNADQSTPIARRKPGVRRSGATDRVTDALREAIVSLELPPGAMLDKAVLTARFGVSRFPISEALNRLKAEGLVEVRPQSGSRVSLLRLADVHENLFLRRALEAEVVETLAGGDNAGLIAELKRNLRYQKAAVDADDRQGFHRLDIAFHGMLVSAVSYPRVHATVEHAWLALDRVRRLLGSPRRLALTFDEHVRVVDALETGDPQEVRAAMVAHLDAVTAELEAFSQDHPDVFADSQA</sequence>